<gene>
    <name evidence="2" type="ORF">BXY80_2444</name>
</gene>
<dbReference type="Pfam" id="PF07610">
    <property type="entry name" value="DUF1573"/>
    <property type="match status" value="1"/>
</dbReference>
<accession>A0A420DFR2</accession>
<dbReference type="Gene3D" id="2.60.40.10">
    <property type="entry name" value="Immunoglobulins"/>
    <property type="match status" value="1"/>
</dbReference>
<protein>
    <submittedName>
        <fullName evidence="2">Uncharacterized protein DUF1573</fullName>
    </submittedName>
</protein>
<dbReference type="PANTHER" id="PTHR37833">
    <property type="entry name" value="LIPOPROTEIN-RELATED"/>
    <property type="match status" value="1"/>
</dbReference>
<feature type="transmembrane region" description="Helical" evidence="1">
    <location>
        <begin position="12"/>
        <end position="31"/>
    </location>
</feature>
<dbReference type="Proteomes" id="UP000284892">
    <property type="component" value="Unassembled WGS sequence"/>
</dbReference>
<dbReference type="InterPro" id="IPR011467">
    <property type="entry name" value="DUF1573"/>
</dbReference>
<evidence type="ECO:0000256" key="1">
    <source>
        <dbReference type="SAM" id="Phobius"/>
    </source>
</evidence>
<name>A0A420DFR2_9FLAO</name>
<dbReference type="RefSeq" id="WP_120202278.1">
    <property type="nucleotide sequence ID" value="NZ_RAQJ01000005.1"/>
</dbReference>
<dbReference type="InterPro" id="IPR013783">
    <property type="entry name" value="Ig-like_fold"/>
</dbReference>
<proteinExistence type="predicted"/>
<organism evidence="2 3">
    <name type="scientific">Ichthyenterobacterium magnum</name>
    <dbReference type="NCBI Taxonomy" id="1230530"/>
    <lineage>
        <taxon>Bacteria</taxon>
        <taxon>Pseudomonadati</taxon>
        <taxon>Bacteroidota</taxon>
        <taxon>Flavobacteriia</taxon>
        <taxon>Flavobacteriales</taxon>
        <taxon>Flavobacteriaceae</taxon>
        <taxon>Ichthyenterobacterium</taxon>
    </lineage>
</organism>
<evidence type="ECO:0000313" key="2">
    <source>
        <dbReference type="EMBL" id="RKE92012.1"/>
    </source>
</evidence>
<reference evidence="2 3" key="1">
    <citation type="submission" date="2018-09" db="EMBL/GenBank/DDBJ databases">
        <title>Genomic Encyclopedia of Archaeal and Bacterial Type Strains, Phase II (KMG-II): from individual species to whole genera.</title>
        <authorList>
            <person name="Goeker M."/>
        </authorList>
    </citation>
    <scope>NUCLEOTIDE SEQUENCE [LARGE SCALE GENOMIC DNA]</scope>
    <source>
        <strain evidence="2 3">DSM 26283</strain>
    </source>
</reference>
<dbReference type="EMBL" id="RAQJ01000005">
    <property type="protein sequence ID" value="RKE92012.1"/>
    <property type="molecule type" value="Genomic_DNA"/>
</dbReference>
<keyword evidence="1" id="KW-0472">Membrane</keyword>
<keyword evidence="1" id="KW-0812">Transmembrane</keyword>
<keyword evidence="1" id="KW-1133">Transmembrane helix</keyword>
<dbReference type="AlphaFoldDB" id="A0A420DFR2"/>
<comment type="caution">
    <text evidence="2">The sequence shown here is derived from an EMBL/GenBank/DDBJ whole genome shotgun (WGS) entry which is preliminary data.</text>
</comment>
<dbReference type="PANTHER" id="PTHR37833:SF1">
    <property type="entry name" value="SIGNAL PEPTIDE PROTEIN"/>
    <property type="match status" value="1"/>
</dbReference>
<keyword evidence="3" id="KW-1185">Reference proteome</keyword>
<dbReference type="OrthoDB" id="826619at2"/>
<sequence length="146" mass="16242">MYQFTNQIKNNSLNEVVLCIAFIFISSFIYAQDLANTTDVGVFSFEEEEINYGTIAQNANGERVFKFENRGRAPIVISKVKTTCGCTVPTYPKQPILPGQSGEIKIKYATNRVGPFTKSITVMSNAFESKKVLKIKGKVLAKNTTK</sequence>
<evidence type="ECO:0000313" key="3">
    <source>
        <dbReference type="Proteomes" id="UP000284892"/>
    </source>
</evidence>